<proteinExistence type="predicted"/>
<reference evidence="2" key="1">
    <citation type="submission" date="2016-10" db="EMBL/GenBank/DDBJ databases">
        <authorList>
            <person name="Varghese N."/>
            <person name="Submissions S."/>
        </authorList>
    </citation>
    <scope>NUCLEOTIDE SEQUENCE [LARGE SCALE GENOMIC DNA]</scope>
    <source>
        <strain evidence="2">CGMCC 1.10824</strain>
    </source>
</reference>
<protein>
    <submittedName>
        <fullName evidence="1">Uncharacterized protein</fullName>
    </submittedName>
</protein>
<sequence length="181" mass="21444">MNEKLLKKYLKYAGTDEAFAVLFAKKHIEDTRGHWVDVVDCRRYEMSSDNLHFRLVVGGLYRRKIQPQYPSKSQFTVDGKFDEHRYMLMVRAITWETAHKDIEQQKLKGIAPRKFKITGVSYDKNRDNKNFFRDDAPPEIKALAKNINDRTNPLWDAALRYANKPEFVYKIRQVYLAPRRA</sequence>
<accession>A0A1G6CT59</accession>
<dbReference type="Proteomes" id="UP000199626">
    <property type="component" value="Unassembled WGS sequence"/>
</dbReference>
<dbReference type="OrthoDB" id="6057438at2"/>
<gene>
    <name evidence="1" type="ORF">SAMN02927930_01362</name>
</gene>
<organism evidence="1 2">
    <name type="scientific">Pseudidiomarina indica</name>
    <dbReference type="NCBI Taxonomy" id="1159017"/>
    <lineage>
        <taxon>Bacteria</taxon>
        <taxon>Pseudomonadati</taxon>
        <taxon>Pseudomonadota</taxon>
        <taxon>Gammaproteobacteria</taxon>
        <taxon>Alteromonadales</taxon>
        <taxon>Idiomarinaceae</taxon>
        <taxon>Pseudidiomarina</taxon>
    </lineage>
</organism>
<name>A0A1G6CT59_9GAMM</name>
<evidence type="ECO:0000313" key="2">
    <source>
        <dbReference type="Proteomes" id="UP000199626"/>
    </source>
</evidence>
<dbReference type="STRING" id="1159017.SAMN02927930_01362"/>
<keyword evidence="2" id="KW-1185">Reference proteome</keyword>
<dbReference type="AlphaFoldDB" id="A0A1G6CT59"/>
<dbReference type="EMBL" id="FMXN01000007">
    <property type="protein sequence ID" value="SDB36079.1"/>
    <property type="molecule type" value="Genomic_DNA"/>
</dbReference>
<dbReference type="RefSeq" id="WP_092593032.1">
    <property type="nucleotide sequence ID" value="NZ_FMXN01000007.1"/>
</dbReference>
<evidence type="ECO:0000313" key="1">
    <source>
        <dbReference type="EMBL" id="SDB36079.1"/>
    </source>
</evidence>